<keyword evidence="4" id="KW-1185">Reference proteome</keyword>
<dbReference type="RefSeq" id="WP_010795457.1">
    <property type="nucleotide sequence ID" value="NZ_CP069270.1"/>
</dbReference>
<evidence type="ECO:0000313" key="1">
    <source>
        <dbReference type="EMBL" id="MBF8640407.1"/>
    </source>
</evidence>
<evidence type="ECO:0000313" key="3">
    <source>
        <dbReference type="Proteomes" id="UP000250443"/>
    </source>
</evidence>
<evidence type="ECO:0000313" key="2">
    <source>
        <dbReference type="EMBL" id="SPZ03587.1"/>
    </source>
</evidence>
<dbReference type="EMBL" id="UAUF01000009">
    <property type="protein sequence ID" value="SPZ03587.1"/>
    <property type="molecule type" value="Genomic_DNA"/>
</dbReference>
<dbReference type="Proteomes" id="UP000250443">
    <property type="component" value="Unassembled WGS sequence"/>
</dbReference>
<organism evidence="2 3">
    <name type="scientific">Pseudomonas luteola</name>
    <dbReference type="NCBI Taxonomy" id="47886"/>
    <lineage>
        <taxon>Bacteria</taxon>
        <taxon>Pseudomonadati</taxon>
        <taxon>Pseudomonadota</taxon>
        <taxon>Gammaproteobacteria</taxon>
        <taxon>Pseudomonadales</taxon>
        <taxon>Pseudomonadaceae</taxon>
        <taxon>Pseudomonas</taxon>
    </lineage>
</organism>
<dbReference type="Gene3D" id="1.10.1660.10">
    <property type="match status" value="1"/>
</dbReference>
<reference evidence="1 4" key="2">
    <citation type="submission" date="2020-10" db="EMBL/GenBank/DDBJ databases">
        <title>Genome sequences of Pseudomonas isolates.</title>
        <authorList>
            <person name="Wessels L."/>
            <person name="Reich F."/>
            <person name="Hammerl J."/>
        </authorList>
    </citation>
    <scope>NUCLEOTIDE SEQUENCE [LARGE SCALE GENOMIC DNA]</scope>
    <source>
        <strain evidence="1 4">20-MO00624-0</strain>
    </source>
</reference>
<proteinExistence type="predicted"/>
<name>A0A2X2C643_PSELU</name>
<reference evidence="2 3" key="1">
    <citation type="submission" date="2018-06" db="EMBL/GenBank/DDBJ databases">
        <authorList>
            <consortium name="Pathogen Informatics"/>
            <person name="Doyle S."/>
        </authorList>
    </citation>
    <scope>NUCLEOTIDE SEQUENCE [LARGE SCALE GENOMIC DNA]</scope>
    <source>
        <strain evidence="2 3">NCTC11842</strain>
    </source>
</reference>
<protein>
    <submittedName>
        <fullName evidence="2">Chaperone modulatory protein CbpM</fullName>
    </submittedName>
</protein>
<accession>A0A2X2C643</accession>
<dbReference type="EMBL" id="JADMCD010000002">
    <property type="protein sequence ID" value="MBF8640407.1"/>
    <property type="molecule type" value="Genomic_DNA"/>
</dbReference>
<dbReference type="Proteomes" id="UP000626180">
    <property type="component" value="Unassembled WGS sequence"/>
</dbReference>
<gene>
    <name evidence="2" type="primary">cbpM</name>
    <name evidence="1" type="ORF">IRZ65_06915</name>
    <name evidence="2" type="ORF">NCTC11842_01031</name>
</gene>
<dbReference type="Pfam" id="PF13591">
    <property type="entry name" value="MerR_2"/>
    <property type="match status" value="1"/>
</dbReference>
<evidence type="ECO:0000313" key="4">
    <source>
        <dbReference type="Proteomes" id="UP000626180"/>
    </source>
</evidence>
<dbReference type="AlphaFoldDB" id="A0A2X2C643"/>
<sequence>MTTVIVEFDIEEISQLVDTPVTHIVELVEHGIVEPRGPRPEVWVFDLSALHTVRRAVRLQRELELDWAGIALALDLLTQVETLRMENRMLRQRLARFVLDE</sequence>